<keyword evidence="4" id="KW-1185">Reference proteome</keyword>
<dbReference type="EMBL" id="JYDR01000033">
    <property type="protein sequence ID" value="KRY73505.1"/>
    <property type="molecule type" value="Genomic_DNA"/>
</dbReference>
<accession>A0A0V1FVN8</accession>
<dbReference type="EMBL" id="JYDT01000024">
    <property type="protein sequence ID" value="KRY90100.1"/>
    <property type="molecule type" value="Genomic_DNA"/>
</dbReference>
<name>A0A0V1FVN8_TRIPS</name>
<dbReference type="AlphaFoldDB" id="A0A0V1FVN8"/>
<dbReference type="Proteomes" id="UP000054995">
    <property type="component" value="Unassembled WGS sequence"/>
</dbReference>
<comment type="caution">
    <text evidence="2">The sequence shown here is derived from an EMBL/GenBank/DDBJ whole genome shotgun (WGS) entry which is preliminary data.</text>
</comment>
<dbReference type="Proteomes" id="UP000054632">
    <property type="component" value="Unassembled WGS sequence"/>
</dbReference>
<evidence type="ECO:0000313" key="2">
    <source>
        <dbReference type="EMBL" id="KRY90100.1"/>
    </source>
</evidence>
<organism evidence="2 4">
    <name type="scientific">Trichinella pseudospiralis</name>
    <name type="common">Parasitic roundworm</name>
    <dbReference type="NCBI Taxonomy" id="6337"/>
    <lineage>
        <taxon>Eukaryota</taxon>
        <taxon>Metazoa</taxon>
        <taxon>Ecdysozoa</taxon>
        <taxon>Nematoda</taxon>
        <taxon>Enoplea</taxon>
        <taxon>Dorylaimia</taxon>
        <taxon>Trichinellida</taxon>
        <taxon>Trichinellidae</taxon>
        <taxon>Trichinella</taxon>
    </lineage>
</organism>
<evidence type="ECO:0000313" key="4">
    <source>
        <dbReference type="Proteomes" id="UP000054995"/>
    </source>
</evidence>
<proteinExistence type="predicted"/>
<dbReference type="OrthoDB" id="10068322at2759"/>
<gene>
    <name evidence="1" type="ORF">T4A_8792</name>
    <name evidence="2" type="ORF">T4D_15267</name>
</gene>
<sequence>MKCKQKETLKSVVSIHGPLGYGPSTLPLRHSAVVVKRELKIPKLAYFQQRQFNNFNNKTGLSICFRNSCDK</sequence>
<evidence type="ECO:0000313" key="3">
    <source>
        <dbReference type="Proteomes" id="UP000054632"/>
    </source>
</evidence>
<evidence type="ECO:0000313" key="1">
    <source>
        <dbReference type="EMBL" id="KRY73505.1"/>
    </source>
</evidence>
<protein>
    <submittedName>
        <fullName evidence="2">Uncharacterized protein</fullName>
    </submittedName>
</protein>
<reference evidence="3 4" key="1">
    <citation type="submission" date="2015-01" db="EMBL/GenBank/DDBJ databases">
        <title>Evolution of Trichinella species and genotypes.</title>
        <authorList>
            <person name="Korhonen P.K."/>
            <person name="Edoardo P."/>
            <person name="Giuseppe L.R."/>
            <person name="Gasser R.B."/>
        </authorList>
    </citation>
    <scope>NUCLEOTIDE SEQUENCE [LARGE SCALE GENOMIC DNA]</scope>
    <source>
        <strain evidence="1">ISS13</strain>
        <strain evidence="2">ISS470</strain>
    </source>
</reference>